<evidence type="ECO:0000256" key="6">
    <source>
        <dbReference type="ARBA" id="ARBA00024338"/>
    </source>
</evidence>
<dbReference type="PANTHER" id="PTHR23505:SF9">
    <property type="entry name" value="PROTEIN, PUTATIVE-RELATED"/>
    <property type="match status" value="1"/>
</dbReference>
<feature type="transmembrane region" description="Helical" evidence="7">
    <location>
        <begin position="319"/>
        <end position="339"/>
    </location>
</feature>
<dbReference type="Proteomes" id="UP000692954">
    <property type="component" value="Unassembled WGS sequence"/>
</dbReference>
<keyword evidence="3 7" id="KW-0812">Transmembrane</keyword>
<feature type="transmembrane region" description="Helical" evidence="7">
    <location>
        <begin position="185"/>
        <end position="207"/>
    </location>
</feature>
<organism evidence="8 9">
    <name type="scientific">Paramecium sonneborni</name>
    <dbReference type="NCBI Taxonomy" id="65129"/>
    <lineage>
        <taxon>Eukaryota</taxon>
        <taxon>Sar</taxon>
        <taxon>Alveolata</taxon>
        <taxon>Ciliophora</taxon>
        <taxon>Intramacronucleata</taxon>
        <taxon>Oligohymenophorea</taxon>
        <taxon>Peniculida</taxon>
        <taxon>Parameciidae</taxon>
        <taxon>Paramecium</taxon>
    </lineage>
</organism>
<reference evidence="8" key="1">
    <citation type="submission" date="2021-01" db="EMBL/GenBank/DDBJ databases">
        <authorList>
            <consortium name="Genoscope - CEA"/>
            <person name="William W."/>
        </authorList>
    </citation>
    <scope>NUCLEOTIDE SEQUENCE</scope>
</reference>
<feature type="transmembrane region" description="Helical" evidence="7">
    <location>
        <begin position="68"/>
        <end position="87"/>
    </location>
</feature>
<evidence type="ECO:0000256" key="5">
    <source>
        <dbReference type="ARBA" id="ARBA00023136"/>
    </source>
</evidence>
<feature type="transmembrane region" description="Helical" evidence="7">
    <location>
        <begin position="283"/>
        <end position="307"/>
    </location>
</feature>
<dbReference type="OrthoDB" id="6770063at2759"/>
<dbReference type="AlphaFoldDB" id="A0A8S1KDU4"/>
<dbReference type="InterPro" id="IPR011701">
    <property type="entry name" value="MFS"/>
</dbReference>
<evidence type="ECO:0000256" key="3">
    <source>
        <dbReference type="ARBA" id="ARBA00022692"/>
    </source>
</evidence>
<dbReference type="CDD" id="cd06174">
    <property type="entry name" value="MFS"/>
    <property type="match status" value="1"/>
</dbReference>
<evidence type="ECO:0000256" key="4">
    <source>
        <dbReference type="ARBA" id="ARBA00022989"/>
    </source>
</evidence>
<dbReference type="EMBL" id="CAJJDN010000007">
    <property type="protein sequence ID" value="CAD8053429.1"/>
    <property type="molecule type" value="Genomic_DNA"/>
</dbReference>
<feature type="transmembrane region" description="Helical" evidence="7">
    <location>
        <begin position="99"/>
        <end position="118"/>
    </location>
</feature>
<evidence type="ECO:0000256" key="2">
    <source>
        <dbReference type="ARBA" id="ARBA00022448"/>
    </source>
</evidence>
<feature type="transmembrane region" description="Helical" evidence="7">
    <location>
        <begin position="41"/>
        <end position="62"/>
    </location>
</feature>
<evidence type="ECO:0000256" key="1">
    <source>
        <dbReference type="ARBA" id="ARBA00004141"/>
    </source>
</evidence>
<name>A0A8S1KDU4_9CILI</name>
<protein>
    <recommendedName>
        <fullName evidence="10">Major facilitator superfamily (MFS) profile domain-containing protein</fullName>
    </recommendedName>
</protein>
<keyword evidence="5 7" id="KW-0472">Membrane</keyword>
<comment type="similarity">
    <text evidence="6">Belongs to the major facilitator superfamily. Spinster (TC 2.A.1.49) family.</text>
</comment>
<sequence length="473" mass="54487">MTWDQAQWDHQFMVDLQQVHFWAQEYSINIKLNIQSQSVSYVAYQVYLYLFQPKIYFSYFYLDFQQDSFKYAILIYLVFLVIFFPVWIDLFGENNKTMWLTYMQLGVALGTVAGYLVTSLSLHFSSDWVYPYYLQIFLLIPCFLFYSFCNEEMLTTKNQEKSIINQEAFKTIFLKNLKTFFSNPVFVFSMLSLSSLFFVVTGVQFWITDYLRNVLLMSHEVVFKSFLIISLTAPLSGVYLGGLILHNFGGYDGQMAMNIAAIEALFASISGAFIPALNNGTYVLIFLWFLLFFGGSAVPAIIGIMITSIPRDQRSSGNSLSHLFQELLGYLPAPVLYGYITQKTGGSTSRWGMILLSIFGFLGLFYIVLGRIFKQKTTDISVNQEDQIENQTTLIHRNHNFKSTSYKRQASVNQALSNFSYLLGRGSLDNDLFCIKNDQDRQQIQNYTKDIELQVAGGYYLVSEGRYVKFTED</sequence>
<keyword evidence="2" id="KW-0813">Transport</keyword>
<evidence type="ECO:0000256" key="7">
    <source>
        <dbReference type="SAM" id="Phobius"/>
    </source>
</evidence>
<dbReference type="Pfam" id="PF07690">
    <property type="entry name" value="MFS_1"/>
    <property type="match status" value="1"/>
</dbReference>
<evidence type="ECO:0008006" key="10">
    <source>
        <dbReference type="Google" id="ProtNLM"/>
    </source>
</evidence>
<evidence type="ECO:0000313" key="8">
    <source>
        <dbReference type="EMBL" id="CAD8053429.1"/>
    </source>
</evidence>
<comment type="subcellular location">
    <subcellularLocation>
        <location evidence="1">Membrane</location>
        <topology evidence="1">Multi-pass membrane protein</topology>
    </subcellularLocation>
</comment>
<dbReference type="GO" id="GO:0022857">
    <property type="term" value="F:transmembrane transporter activity"/>
    <property type="evidence" value="ECO:0007669"/>
    <property type="project" value="InterPro"/>
</dbReference>
<gene>
    <name evidence="8" type="ORF">PSON_ATCC_30995.1.T0070336</name>
</gene>
<keyword evidence="4 7" id="KW-1133">Transmembrane helix</keyword>
<comment type="caution">
    <text evidence="8">The sequence shown here is derived from an EMBL/GenBank/DDBJ whole genome shotgun (WGS) entry which is preliminary data.</text>
</comment>
<feature type="transmembrane region" description="Helical" evidence="7">
    <location>
        <begin position="227"/>
        <end position="245"/>
    </location>
</feature>
<proteinExistence type="inferred from homology"/>
<dbReference type="GO" id="GO:0016020">
    <property type="term" value="C:membrane"/>
    <property type="evidence" value="ECO:0007669"/>
    <property type="project" value="UniProtKB-SubCell"/>
</dbReference>
<feature type="transmembrane region" description="Helical" evidence="7">
    <location>
        <begin position="130"/>
        <end position="149"/>
    </location>
</feature>
<feature type="transmembrane region" description="Helical" evidence="7">
    <location>
        <begin position="257"/>
        <end position="277"/>
    </location>
</feature>
<dbReference type="PANTHER" id="PTHR23505">
    <property type="entry name" value="SPINSTER"/>
    <property type="match status" value="1"/>
</dbReference>
<keyword evidence="9" id="KW-1185">Reference proteome</keyword>
<dbReference type="InterPro" id="IPR044770">
    <property type="entry name" value="MFS_spinster-like"/>
</dbReference>
<accession>A0A8S1KDU4</accession>
<feature type="transmembrane region" description="Helical" evidence="7">
    <location>
        <begin position="351"/>
        <end position="369"/>
    </location>
</feature>
<evidence type="ECO:0000313" key="9">
    <source>
        <dbReference type="Proteomes" id="UP000692954"/>
    </source>
</evidence>